<reference evidence="10" key="1">
    <citation type="submission" date="2022-07" db="EMBL/GenBank/DDBJ databases">
        <title>Phylogenomic reconstructions and comparative analyses of Kickxellomycotina fungi.</title>
        <authorList>
            <person name="Reynolds N.K."/>
            <person name="Stajich J.E."/>
            <person name="Barry K."/>
            <person name="Grigoriev I.V."/>
            <person name="Crous P."/>
            <person name="Smith M.E."/>
        </authorList>
    </citation>
    <scope>NUCLEOTIDE SEQUENCE</scope>
    <source>
        <strain evidence="10">NBRC 32514</strain>
    </source>
</reference>
<gene>
    <name evidence="10" type="primary">cyp15</name>
    <name evidence="10" type="ORF">LPJ53_002605</name>
</gene>
<dbReference type="InterPro" id="IPR015943">
    <property type="entry name" value="WD40/YVTN_repeat-like_dom_sf"/>
</dbReference>
<protein>
    <recommendedName>
        <fullName evidence="2">peptidylprolyl isomerase</fullName>
        <ecNumber evidence="2">5.2.1.8</ecNumber>
    </recommendedName>
</protein>
<name>A0A9W7Y2I9_9FUNG</name>
<feature type="repeat" description="WD" evidence="7">
    <location>
        <begin position="92"/>
        <end position="125"/>
    </location>
</feature>
<dbReference type="CDD" id="cd01927">
    <property type="entry name" value="cyclophilin_WD40"/>
    <property type="match status" value="1"/>
</dbReference>
<evidence type="ECO:0000256" key="8">
    <source>
        <dbReference type="SAM" id="MobiDB-lite"/>
    </source>
</evidence>
<comment type="caution">
    <text evidence="10">The sequence shown here is derived from an EMBL/GenBank/DDBJ whole genome shotgun (WGS) entry which is preliminary data.</text>
</comment>
<evidence type="ECO:0000256" key="2">
    <source>
        <dbReference type="ARBA" id="ARBA00013194"/>
    </source>
</evidence>
<dbReference type="InterPro" id="IPR002130">
    <property type="entry name" value="Cyclophilin-type_PPIase_dom"/>
</dbReference>
<feature type="compositionally biased region" description="Basic and acidic residues" evidence="8">
    <location>
        <begin position="1"/>
        <end position="17"/>
    </location>
</feature>
<dbReference type="PROSITE" id="PS50294">
    <property type="entry name" value="WD_REPEATS_REGION"/>
    <property type="match status" value="1"/>
</dbReference>
<dbReference type="InterPro" id="IPR036322">
    <property type="entry name" value="WD40_repeat_dom_sf"/>
</dbReference>
<evidence type="ECO:0000259" key="9">
    <source>
        <dbReference type="PROSITE" id="PS50072"/>
    </source>
</evidence>
<keyword evidence="5" id="KW-0697">Rotamase</keyword>
<dbReference type="Gene3D" id="2.40.100.10">
    <property type="entry name" value="Cyclophilin-like"/>
    <property type="match status" value="1"/>
</dbReference>
<proteinExistence type="predicted"/>
<evidence type="ECO:0000256" key="3">
    <source>
        <dbReference type="ARBA" id="ARBA00022574"/>
    </source>
</evidence>
<dbReference type="InterPro" id="IPR029000">
    <property type="entry name" value="Cyclophilin-like_dom_sf"/>
</dbReference>
<dbReference type="GO" id="GO:0006457">
    <property type="term" value="P:protein folding"/>
    <property type="evidence" value="ECO:0007669"/>
    <property type="project" value="InterPro"/>
</dbReference>
<dbReference type="Gene3D" id="2.130.10.10">
    <property type="entry name" value="YVTN repeat-like/Quinoprotein amine dehydrogenase"/>
    <property type="match status" value="1"/>
</dbReference>
<keyword evidence="6 10" id="KW-0413">Isomerase</keyword>
<dbReference type="GO" id="GO:0003755">
    <property type="term" value="F:peptidyl-prolyl cis-trans isomerase activity"/>
    <property type="evidence" value="ECO:0007669"/>
    <property type="project" value="UniProtKB-KW"/>
</dbReference>
<feature type="region of interest" description="Disordered" evidence="8">
    <location>
        <begin position="1"/>
        <end position="26"/>
    </location>
</feature>
<dbReference type="Pfam" id="PF00160">
    <property type="entry name" value="Pro_isomerase"/>
    <property type="match status" value="1"/>
</dbReference>
<dbReference type="InterPro" id="IPR020892">
    <property type="entry name" value="Cyclophilin-type_PPIase_CS"/>
</dbReference>
<evidence type="ECO:0000313" key="10">
    <source>
        <dbReference type="EMBL" id="KAJ1723033.1"/>
    </source>
</evidence>
<dbReference type="Proteomes" id="UP001149813">
    <property type="component" value="Unassembled WGS sequence"/>
</dbReference>
<feature type="domain" description="PPIase cyclophilin-type" evidence="9">
    <location>
        <begin position="429"/>
        <end position="576"/>
    </location>
</feature>
<dbReference type="InterPro" id="IPR001680">
    <property type="entry name" value="WD40_rpt"/>
</dbReference>
<dbReference type="OrthoDB" id="10264753at2759"/>
<dbReference type="PRINTS" id="PR00153">
    <property type="entry name" value="CSAPPISMRASE"/>
</dbReference>
<evidence type="ECO:0000256" key="5">
    <source>
        <dbReference type="ARBA" id="ARBA00023110"/>
    </source>
</evidence>
<comment type="catalytic activity">
    <reaction evidence="1">
        <text>[protein]-peptidylproline (omega=180) = [protein]-peptidylproline (omega=0)</text>
        <dbReference type="Rhea" id="RHEA:16237"/>
        <dbReference type="Rhea" id="RHEA-COMP:10747"/>
        <dbReference type="Rhea" id="RHEA-COMP:10748"/>
        <dbReference type="ChEBI" id="CHEBI:83833"/>
        <dbReference type="ChEBI" id="CHEBI:83834"/>
        <dbReference type="EC" id="5.2.1.8"/>
    </reaction>
</comment>
<dbReference type="FunFam" id="2.40.100.10:FF:000003">
    <property type="entry name" value="Peptidylprolyl isomerase domain and WD repeat-containing 1"/>
    <property type="match status" value="1"/>
</dbReference>
<dbReference type="AlphaFoldDB" id="A0A9W7Y2I9"/>
<dbReference type="PANTHER" id="PTHR45625:SF4">
    <property type="entry name" value="PEPTIDYLPROLYL ISOMERASE DOMAIN AND WD REPEAT-CONTAINING PROTEIN 1"/>
    <property type="match status" value="1"/>
</dbReference>
<dbReference type="PROSITE" id="PS50082">
    <property type="entry name" value="WD_REPEATS_2"/>
    <property type="match status" value="1"/>
</dbReference>
<sequence>MANSERKRKVDTDKDVDSLPSTGKRAVPSSILDSKRIERLPCAEMYERSYMHRDTVEYVVATKTGFVITISADGHVKFWKKRDKGIEFVKDFRAHLGAVTTHALSPDGMSFATASTDKQVKIFDIVNFDMIGMISVGCLPDGEPKREIRGVHRQPVKLMEYNTKYKCVVSVDSGGMVEYWTLDEPCSLPSSVSFSLKSQTDLYEFKKNKYTPTSMALSPDNELFVCTSSANTVICVFKFASGKLYRKYDESIAACNAIQQSGKTEKFKLDDMEFGRRMAVENELLRAPSGRTTNAVFDESAGYLAFASLFGIKIVNLVANKAVCVLGKPEPYRFVNIALIQGIPDNASRRVDLAASANPAAQKSDIDPTILCTAFKKNRFYMFTREEPDHTEQGADRDIFNEKPTREEASLAIAPKNKRKIARSAIIRTTVGDIHLALFPELAPKAVENFAVHSQNGYYNGVIFHRVIKRFMIQTGDPLGDGTGGESIWKRSFEDEFTPKLRHDHPFTLSMANAGPCTNGSQFFLTTIDSAPWLDDKHTIFGRATSGADVIRAIEAAKTDKRDKPFEDISIMNIQISHD</sequence>
<dbReference type="EC" id="5.2.1.8" evidence="2"/>
<dbReference type="PROSITE" id="PS00170">
    <property type="entry name" value="CSA_PPIASE_1"/>
    <property type="match status" value="1"/>
</dbReference>
<keyword evidence="4" id="KW-0677">Repeat</keyword>
<evidence type="ECO:0000256" key="4">
    <source>
        <dbReference type="ARBA" id="ARBA00022737"/>
    </source>
</evidence>
<dbReference type="PROSITE" id="PS50072">
    <property type="entry name" value="CSA_PPIASE_2"/>
    <property type="match status" value="1"/>
</dbReference>
<dbReference type="GO" id="GO:0005634">
    <property type="term" value="C:nucleus"/>
    <property type="evidence" value="ECO:0007669"/>
    <property type="project" value="UniProtKB-ARBA"/>
</dbReference>
<evidence type="ECO:0000256" key="6">
    <source>
        <dbReference type="ARBA" id="ARBA00023235"/>
    </source>
</evidence>
<organism evidence="10 11">
    <name type="scientific">Coemansia erecta</name>
    <dbReference type="NCBI Taxonomy" id="147472"/>
    <lineage>
        <taxon>Eukaryota</taxon>
        <taxon>Fungi</taxon>
        <taxon>Fungi incertae sedis</taxon>
        <taxon>Zoopagomycota</taxon>
        <taxon>Kickxellomycotina</taxon>
        <taxon>Kickxellomycetes</taxon>
        <taxon>Kickxellales</taxon>
        <taxon>Kickxellaceae</taxon>
        <taxon>Coemansia</taxon>
    </lineage>
</organism>
<dbReference type="InterPro" id="IPR044666">
    <property type="entry name" value="Cyclophilin_A-like"/>
</dbReference>
<keyword evidence="11" id="KW-1185">Reference proteome</keyword>
<dbReference type="Pfam" id="PF00400">
    <property type="entry name" value="WD40"/>
    <property type="match status" value="1"/>
</dbReference>
<evidence type="ECO:0000256" key="1">
    <source>
        <dbReference type="ARBA" id="ARBA00000971"/>
    </source>
</evidence>
<dbReference type="PANTHER" id="PTHR45625">
    <property type="entry name" value="PEPTIDYL-PROLYL CIS-TRANS ISOMERASE-RELATED"/>
    <property type="match status" value="1"/>
</dbReference>
<dbReference type="EMBL" id="JANBOJ010000084">
    <property type="protein sequence ID" value="KAJ1723033.1"/>
    <property type="molecule type" value="Genomic_DNA"/>
</dbReference>
<accession>A0A9W7Y2I9</accession>
<dbReference type="SUPFAM" id="SSF50891">
    <property type="entry name" value="Cyclophilin-like"/>
    <property type="match status" value="1"/>
</dbReference>
<evidence type="ECO:0000313" key="11">
    <source>
        <dbReference type="Proteomes" id="UP001149813"/>
    </source>
</evidence>
<dbReference type="SMART" id="SM00320">
    <property type="entry name" value="WD40"/>
    <property type="match status" value="4"/>
</dbReference>
<keyword evidence="3 7" id="KW-0853">WD repeat</keyword>
<dbReference type="SUPFAM" id="SSF50978">
    <property type="entry name" value="WD40 repeat-like"/>
    <property type="match status" value="1"/>
</dbReference>
<evidence type="ECO:0000256" key="7">
    <source>
        <dbReference type="PROSITE-ProRule" id="PRU00221"/>
    </source>
</evidence>